<dbReference type="Proteomes" id="UP001321749">
    <property type="component" value="Unassembled WGS sequence"/>
</dbReference>
<dbReference type="PANTHER" id="PTHR33112">
    <property type="entry name" value="DOMAIN PROTEIN, PUTATIVE-RELATED"/>
    <property type="match status" value="1"/>
</dbReference>
<protein>
    <submittedName>
        <fullName evidence="2">Heterokaryon incompatibility protein-domain-containing protein</fullName>
    </submittedName>
</protein>
<feature type="non-terminal residue" evidence="2">
    <location>
        <position position="327"/>
    </location>
</feature>
<reference evidence="2" key="1">
    <citation type="journal article" date="2023" name="Mol. Phylogenet. Evol.">
        <title>Genome-scale phylogeny and comparative genomics of the fungal order Sordariales.</title>
        <authorList>
            <person name="Hensen N."/>
            <person name="Bonometti L."/>
            <person name="Westerberg I."/>
            <person name="Brannstrom I.O."/>
            <person name="Guillou S."/>
            <person name="Cros-Aarteil S."/>
            <person name="Calhoun S."/>
            <person name="Haridas S."/>
            <person name="Kuo A."/>
            <person name="Mondo S."/>
            <person name="Pangilinan J."/>
            <person name="Riley R."/>
            <person name="LaButti K."/>
            <person name="Andreopoulos B."/>
            <person name="Lipzen A."/>
            <person name="Chen C."/>
            <person name="Yan M."/>
            <person name="Daum C."/>
            <person name="Ng V."/>
            <person name="Clum A."/>
            <person name="Steindorff A."/>
            <person name="Ohm R.A."/>
            <person name="Martin F."/>
            <person name="Silar P."/>
            <person name="Natvig D.O."/>
            <person name="Lalanne C."/>
            <person name="Gautier V."/>
            <person name="Ament-Velasquez S.L."/>
            <person name="Kruys A."/>
            <person name="Hutchinson M.I."/>
            <person name="Powell A.J."/>
            <person name="Barry K."/>
            <person name="Miller A.N."/>
            <person name="Grigoriev I.V."/>
            <person name="Debuchy R."/>
            <person name="Gladieux P."/>
            <person name="Hiltunen Thoren M."/>
            <person name="Johannesson H."/>
        </authorList>
    </citation>
    <scope>NUCLEOTIDE SEQUENCE</scope>
    <source>
        <strain evidence="2">PSN324</strain>
    </source>
</reference>
<proteinExistence type="predicted"/>
<reference evidence="2" key="2">
    <citation type="submission" date="2023-06" db="EMBL/GenBank/DDBJ databases">
        <authorList>
            <consortium name="Lawrence Berkeley National Laboratory"/>
            <person name="Mondo S.J."/>
            <person name="Hensen N."/>
            <person name="Bonometti L."/>
            <person name="Westerberg I."/>
            <person name="Brannstrom I.O."/>
            <person name="Guillou S."/>
            <person name="Cros-Aarteil S."/>
            <person name="Calhoun S."/>
            <person name="Haridas S."/>
            <person name="Kuo A."/>
            <person name="Pangilinan J."/>
            <person name="Riley R."/>
            <person name="Labutti K."/>
            <person name="Andreopoulos B."/>
            <person name="Lipzen A."/>
            <person name="Chen C."/>
            <person name="Yanf M."/>
            <person name="Daum C."/>
            <person name="Ng V."/>
            <person name="Clum A."/>
            <person name="Steindorff A."/>
            <person name="Ohm R."/>
            <person name="Martin F."/>
            <person name="Silar P."/>
            <person name="Natvig D."/>
            <person name="Lalanne C."/>
            <person name="Gautier V."/>
            <person name="Ament-Velasquez S.L."/>
            <person name="Kruys A."/>
            <person name="Hutchinson M.I."/>
            <person name="Powell A.J."/>
            <person name="Barry K."/>
            <person name="Miller A.N."/>
            <person name="Grigoriev I.V."/>
            <person name="Debuchy R."/>
            <person name="Gladieux P."/>
            <person name="Thoren M.H."/>
            <person name="Johannesson H."/>
        </authorList>
    </citation>
    <scope>NUCLEOTIDE SEQUENCE</scope>
    <source>
        <strain evidence="2">PSN324</strain>
    </source>
</reference>
<dbReference type="Pfam" id="PF06985">
    <property type="entry name" value="HET"/>
    <property type="match status" value="1"/>
</dbReference>
<gene>
    <name evidence="2" type="ORF">QBC42DRAFT_174943</name>
</gene>
<evidence type="ECO:0000313" key="3">
    <source>
        <dbReference type="Proteomes" id="UP001321749"/>
    </source>
</evidence>
<dbReference type="InterPro" id="IPR010730">
    <property type="entry name" value="HET"/>
</dbReference>
<evidence type="ECO:0000259" key="1">
    <source>
        <dbReference type="Pfam" id="PF06985"/>
    </source>
</evidence>
<comment type="caution">
    <text evidence="2">The sequence shown here is derived from an EMBL/GenBank/DDBJ whole genome shotgun (WGS) entry which is preliminary data.</text>
</comment>
<evidence type="ECO:0000313" key="2">
    <source>
        <dbReference type="EMBL" id="KAK4462916.1"/>
    </source>
</evidence>
<feature type="domain" description="Heterokaryon incompatibility" evidence="1">
    <location>
        <begin position="66"/>
        <end position="211"/>
    </location>
</feature>
<dbReference type="AlphaFoldDB" id="A0AAV9HT10"/>
<dbReference type="PANTHER" id="PTHR33112:SF16">
    <property type="entry name" value="HETEROKARYON INCOMPATIBILITY DOMAIN-CONTAINING PROTEIN"/>
    <property type="match status" value="1"/>
</dbReference>
<dbReference type="EMBL" id="MU864966">
    <property type="protein sequence ID" value="KAK4462916.1"/>
    <property type="molecule type" value="Genomic_DNA"/>
</dbReference>
<accession>A0AAV9HT10</accession>
<organism evidence="2 3">
    <name type="scientific">Cladorrhinum samala</name>
    <dbReference type="NCBI Taxonomy" id="585594"/>
    <lineage>
        <taxon>Eukaryota</taxon>
        <taxon>Fungi</taxon>
        <taxon>Dikarya</taxon>
        <taxon>Ascomycota</taxon>
        <taxon>Pezizomycotina</taxon>
        <taxon>Sordariomycetes</taxon>
        <taxon>Sordariomycetidae</taxon>
        <taxon>Sordariales</taxon>
        <taxon>Podosporaceae</taxon>
        <taxon>Cladorrhinum</taxon>
    </lineage>
</organism>
<name>A0AAV9HT10_9PEZI</name>
<sequence length="327" mass="36429">MLRSEIERCVRTCNHPVLSQGYIPSRLLFIGTEGGGENQVRLESREEVRAKAGAADLGGTEGPTRYAALSYCWGSPDDAKKQCKTELHSLRAWRDGGIPDRCLSPVVRDAVALTRSLDVRYLWVDALCIIQDDVDDWQRESPLMGPVYSNAHFTIMLLNSSTCQQGFLTRRSSGDEALLPSGQAASGGPNDKLVADWSAAAWSGRGWTFQEEKLSTRHVYVGPSRMYFACNSGVVAEDGPERGRVKEKSVLHMLKKASESPASERGIRSLMRFWEVNMVRQFSNREFTRPQDKLQAIASVAKCIGDHTGYDYAAGLWVPRMHIELAW</sequence>
<keyword evidence="3" id="KW-1185">Reference proteome</keyword>